<name>A0A1I2F213_9BURK</name>
<dbReference type="EMBL" id="FONX01000009">
    <property type="protein sequence ID" value="SFE99444.1"/>
    <property type="molecule type" value="Genomic_DNA"/>
</dbReference>
<reference evidence="2" key="1">
    <citation type="submission" date="2016-10" db="EMBL/GenBank/DDBJ databases">
        <authorList>
            <person name="Varghese N."/>
            <person name="Submissions S."/>
        </authorList>
    </citation>
    <scope>NUCLEOTIDE SEQUENCE [LARGE SCALE GENOMIC DNA]</scope>
    <source>
        <strain evidence="2">DSM 27981</strain>
    </source>
</reference>
<keyword evidence="2" id="KW-1185">Reference proteome</keyword>
<protein>
    <submittedName>
        <fullName evidence="1">Uncharacterized protein</fullName>
    </submittedName>
</protein>
<gene>
    <name evidence="1" type="ORF">SAMN04489711_10983</name>
</gene>
<dbReference type="RefSeq" id="WP_139222838.1">
    <property type="nucleotide sequence ID" value="NZ_FONX01000009.1"/>
</dbReference>
<proteinExistence type="predicted"/>
<accession>A0A1I2F213</accession>
<sequence>MDRSPRAASLLLPSLAALRRPEGGRSQRGGAALARHLPAWAVIGSGTAIRMAVPDGVANP</sequence>
<organism evidence="1 2">
    <name type="scientific">Paracidovorax wautersii</name>
    <dbReference type="NCBI Taxonomy" id="1177982"/>
    <lineage>
        <taxon>Bacteria</taxon>
        <taxon>Pseudomonadati</taxon>
        <taxon>Pseudomonadota</taxon>
        <taxon>Betaproteobacteria</taxon>
        <taxon>Burkholderiales</taxon>
        <taxon>Comamonadaceae</taxon>
        <taxon>Paracidovorax</taxon>
    </lineage>
</organism>
<evidence type="ECO:0000313" key="1">
    <source>
        <dbReference type="EMBL" id="SFE99444.1"/>
    </source>
</evidence>
<dbReference type="AlphaFoldDB" id="A0A1I2F213"/>
<evidence type="ECO:0000313" key="2">
    <source>
        <dbReference type="Proteomes" id="UP000199119"/>
    </source>
</evidence>
<dbReference type="STRING" id="1177982.SAMN04489711_10983"/>
<dbReference type="Proteomes" id="UP000199119">
    <property type="component" value="Unassembled WGS sequence"/>
</dbReference>